<evidence type="ECO:0000313" key="5">
    <source>
        <dbReference type="Proteomes" id="UP000239590"/>
    </source>
</evidence>
<dbReference type="Pfam" id="PF08240">
    <property type="entry name" value="ADH_N"/>
    <property type="match status" value="1"/>
</dbReference>
<protein>
    <submittedName>
        <fullName evidence="4">Zinc-binding dehydrogenase</fullName>
    </submittedName>
</protein>
<accession>A0A2S7IPI2</accession>
<dbReference type="Proteomes" id="UP000239590">
    <property type="component" value="Unassembled WGS sequence"/>
</dbReference>
<dbReference type="OrthoDB" id="9787435at2"/>
<reference evidence="5" key="1">
    <citation type="submission" date="2018-02" db="EMBL/GenBank/DDBJ databases">
        <title>Genome sequencing of Solimonas sp. HR-BB.</title>
        <authorList>
            <person name="Lee Y."/>
            <person name="Jeon C.O."/>
        </authorList>
    </citation>
    <scope>NUCLEOTIDE SEQUENCE [LARGE SCALE GENOMIC DNA]</scope>
    <source>
        <strain evidence="5">HR-U</strain>
    </source>
</reference>
<dbReference type="InterPro" id="IPR013154">
    <property type="entry name" value="ADH-like_N"/>
</dbReference>
<keyword evidence="2" id="KW-0560">Oxidoreductase</keyword>
<evidence type="ECO:0000313" key="4">
    <source>
        <dbReference type="EMBL" id="PQA59586.1"/>
    </source>
</evidence>
<dbReference type="Gene3D" id="3.40.50.720">
    <property type="entry name" value="NAD(P)-binding Rossmann-like Domain"/>
    <property type="match status" value="1"/>
</dbReference>
<evidence type="ECO:0000256" key="1">
    <source>
        <dbReference type="ARBA" id="ARBA00022857"/>
    </source>
</evidence>
<sequence>MKAVVVTQAGNPDVLQVQDRPVPQPNETQVLIKVEAAGINRADLMMRQGKYGGETPPVLGLEIAGTIESCGPTVKQWKKGQRVCALIANGGYAEYALADARHCLPLPADLSMTEAAGLPETLFTVWSNVFQRMKILPGEILLVQGGTSGIGLTAIQMAKAFGVRVYATAGTDEKRAFACSWGADRCVNYRTQDFEAEFADTGVDAVLDYIGGEYTSKHLRLLKPEGRLCWLAGLDGVKTEINIMDVMSKRLQLTGSMLSPRTADFKAQLAADIEAKVWPLVQQGKIRTEVYRTFPLAEAAEAHRLMEKGEHIGKIILTV</sequence>
<dbReference type="InterPro" id="IPR020843">
    <property type="entry name" value="ER"/>
</dbReference>
<organism evidence="4 5">
    <name type="scientific">Siphonobacter curvatus</name>
    <dbReference type="NCBI Taxonomy" id="2094562"/>
    <lineage>
        <taxon>Bacteria</taxon>
        <taxon>Pseudomonadati</taxon>
        <taxon>Bacteroidota</taxon>
        <taxon>Cytophagia</taxon>
        <taxon>Cytophagales</taxon>
        <taxon>Cytophagaceae</taxon>
        <taxon>Siphonobacter</taxon>
    </lineage>
</organism>
<keyword evidence="1" id="KW-0521">NADP</keyword>
<proteinExistence type="predicted"/>
<dbReference type="InterPro" id="IPR011032">
    <property type="entry name" value="GroES-like_sf"/>
</dbReference>
<comment type="caution">
    <text evidence="4">The sequence shown here is derived from an EMBL/GenBank/DDBJ whole genome shotgun (WGS) entry which is preliminary data.</text>
</comment>
<dbReference type="CDD" id="cd05276">
    <property type="entry name" value="p53_inducible_oxidoreductase"/>
    <property type="match status" value="1"/>
</dbReference>
<evidence type="ECO:0000259" key="3">
    <source>
        <dbReference type="SMART" id="SM00829"/>
    </source>
</evidence>
<dbReference type="SMART" id="SM00829">
    <property type="entry name" value="PKS_ER"/>
    <property type="match status" value="1"/>
</dbReference>
<dbReference type="RefSeq" id="WP_104711198.1">
    <property type="nucleotide sequence ID" value="NZ_PTRA01000001.1"/>
</dbReference>
<dbReference type="SUPFAM" id="SSF50129">
    <property type="entry name" value="GroES-like"/>
    <property type="match status" value="1"/>
</dbReference>
<name>A0A2S7IPI2_9BACT</name>
<dbReference type="Pfam" id="PF13602">
    <property type="entry name" value="ADH_zinc_N_2"/>
    <property type="match status" value="1"/>
</dbReference>
<evidence type="ECO:0000256" key="2">
    <source>
        <dbReference type="ARBA" id="ARBA00023002"/>
    </source>
</evidence>
<keyword evidence="5" id="KW-1185">Reference proteome</keyword>
<feature type="domain" description="Enoyl reductase (ER)" evidence="3">
    <location>
        <begin position="10"/>
        <end position="317"/>
    </location>
</feature>
<dbReference type="EMBL" id="PTRA01000001">
    <property type="protein sequence ID" value="PQA59586.1"/>
    <property type="molecule type" value="Genomic_DNA"/>
</dbReference>
<gene>
    <name evidence="4" type="ORF">C5O19_08085</name>
</gene>
<dbReference type="PANTHER" id="PTHR48106">
    <property type="entry name" value="QUINONE OXIDOREDUCTASE PIG3-RELATED"/>
    <property type="match status" value="1"/>
</dbReference>
<dbReference type="PANTHER" id="PTHR48106:SF8">
    <property type="entry name" value="OS02G0805600 PROTEIN"/>
    <property type="match status" value="1"/>
</dbReference>
<dbReference type="InterPro" id="IPR014189">
    <property type="entry name" value="Quinone_OxRdtase_PIG3"/>
</dbReference>
<dbReference type="GO" id="GO:0070402">
    <property type="term" value="F:NADPH binding"/>
    <property type="evidence" value="ECO:0007669"/>
    <property type="project" value="TreeGrafter"/>
</dbReference>
<dbReference type="Gene3D" id="3.90.180.10">
    <property type="entry name" value="Medium-chain alcohol dehydrogenases, catalytic domain"/>
    <property type="match status" value="1"/>
</dbReference>
<dbReference type="SUPFAM" id="SSF51735">
    <property type="entry name" value="NAD(P)-binding Rossmann-fold domains"/>
    <property type="match status" value="1"/>
</dbReference>
<dbReference type="InterPro" id="IPR036291">
    <property type="entry name" value="NAD(P)-bd_dom_sf"/>
</dbReference>
<dbReference type="NCBIfam" id="TIGR02824">
    <property type="entry name" value="quinone_pig3"/>
    <property type="match status" value="1"/>
</dbReference>
<dbReference type="AlphaFoldDB" id="A0A2S7IPI2"/>
<dbReference type="GO" id="GO:0016651">
    <property type="term" value="F:oxidoreductase activity, acting on NAD(P)H"/>
    <property type="evidence" value="ECO:0007669"/>
    <property type="project" value="TreeGrafter"/>
</dbReference>